<dbReference type="EMBL" id="DAKRPA010000111">
    <property type="protein sequence ID" value="DAZ98271.1"/>
    <property type="molecule type" value="Genomic_DNA"/>
</dbReference>
<sequence>MNETEFDVLSGDVDDHLIEQFRQVIETKTVEVERRRATAAQLTNTCADAILQLKLQVTSDFDRSLLLKTTELDLSTTTMELLAVRASELSALKEQREEYLKQLGGQISFLWEELQVSHNVQEDFFQNCAGIGPDAVEACEAELERLQQVKASQLIHRIHAAREKIRWRWEALQVPAEVIALFHCMDVPESQFTEQLLLEHEHELRALDAQYEPMKPLVKLISIRELLLQERLEYEESLKDPTRLTSRSCDGGRLLREAKLEARVRKDLPKVTASIEEKILQWEAEQGRRFMYRGVRYLEHMRAIDRDYEEKKQQERAEKERAKLEKFQLLRSNSSSNLIGPSASGSPQLERIKRFSLRPESTPLNRSSSTLPRLEVEATSKKSRFLSPLKRFWGQKTKKRSMSTADLREDNQSFH</sequence>
<dbReference type="AlphaFoldDB" id="A0AAV2YYB7"/>
<feature type="compositionally biased region" description="Basic and acidic residues" evidence="1">
    <location>
        <begin position="406"/>
        <end position="415"/>
    </location>
</feature>
<dbReference type="Proteomes" id="UP001146120">
    <property type="component" value="Unassembled WGS sequence"/>
</dbReference>
<feature type="compositionally biased region" description="Polar residues" evidence="1">
    <location>
        <begin position="362"/>
        <end position="371"/>
    </location>
</feature>
<name>A0AAV2YYB7_9STRA</name>
<reference evidence="2" key="2">
    <citation type="journal article" date="2023" name="Microbiol Resour">
        <title>Decontamination and Annotation of the Draft Genome Sequence of the Oomycete Lagenidium giganteum ARSEF 373.</title>
        <authorList>
            <person name="Morgan W.R."/>
            <person name="Tartar A."/>
        </authorList>
    </citation>
    <scope>NUCLEOTIDE SEQUENCE</scope>
    <source>
        <strain evidence="2">ARSEF 373</strain>
    </source>
</reference>
<feature type="region of interest" description="Disordered" evidence="1">
    <location>
        <begin position="356"/>
        <end position="381"/>
    </location>
</feature>
<dbReference type="GO" id="GO:0008017">
    <property type="term" value="F:microtubule binding"/>
    <property type="evidence" value="ECO:0007669"/>
    <property type="project" value="InterPro"/>
</dbReference>
<gene>
    <name evidence="2" type="ORF">N0F65_008956</name>
</gene>
<dbReference type="GO" id="GO:0051256">
    <property type="term" value="P:mitotic spindle midzone assembly"/>
    <property type="evidence" value="ECO:0007669"/>
    <property type="project" value="TreeGrafter"/>
</dbReference>
<evidence type="ECO:0000256" key="1">
    <source>
        <dbReference type="SAM" id="MobiDB-lite"/>
    </source>
</evidence>
<dbReference type="PANTHER" id="PTHR19321:SF41">
    <property type="entry name" value="FASCETTO-RELATED"/>
    <property type="match status" value="1"/>
</dbReference>
<feature type="region of interest" description="Disordered" evidence="1">
    <location>
        <begin position="395"/>
        <end position="415"/>
    </location>
</feature>
<dbReference type="Pfam" id="PF03999">
    <property type="entry name" value="MAP65_ASE1"/>
    <property type="match status" value="1"/>
</dbReference>
<accession>A0AAV2YYB7</accession>
<proteinExistence type="predicted"/>
<protein>
    <submittedName>
        <fullName evidence="2">Uncharacterized protein</fullName>
    </submittedName>
</protein>
<comment type="caution">
    <text evidence="2">The sequence shown here is derived from an EMBL/GenBank/DDBJ whole genome shotgun (WGS) entry which is preliminary data.</text>
</comment>
<dbReference type="InterPro" id="IPR007145">
    <property type="entry name" value="MAP65_Ase1_PRC1"/>
</dbReference>
<organism evidence="2 3">
    <name type="scientific">Lagenidium giganteum</name>
    <dbReference type="NCBI Taxonomy" id="4803"/>
    <lineage>
        <taxon>Eukaryota</taxon>
        <taxon>Sar</taxon>
        <taxon>Stramenopiles</taxon>
        <taxon>Oomycota</taxon>
        <taxon>Peronosporomycetes</taxon>
        <taxon>Pythiales</taxon>
        <taxon>Pythiaceae</taxon>
    </lineage>
</organism>
<keyword evidence="3" id="KW-1185">Reference proteome</keyword>
<dbReference type="PANTHER" id="PTHR19321">
    <property type="entry name" value="PROTEIN REGULATOR OF CYTOKINESIS 1 PRC1-RELATED"/>
    <property type="match status" value="1"/>
</dbReference>
<evidence type="ECO:0000313" key="3">
    <source>
        <dbReference type="Proteomes" id="UP001146120"/>
    </source>
</evidence>
<dbReference type="GO" id="GO:0005737">
    <property type="term" value="C:cytoplasm"/>
    <property type="evidence" value="ECO:0007669"/>
    <property type="project" value="TreeGrafter"/>
</dbReference>
<dbReference type="Gene3D" id="1.20.58.1520">
    <property type="match status" value="1"/>
</dbReference>
<reference evidence="2" key="1">
    <citation type="submission" date="2022-11" db="EMBL/GenBank/DDBJ databases">
        <authorList>
            <person name="Morgan W.R."/>
            <person name="Tartar A."/>
        </authorList>
    </citation>
    <scope>NUCLEOTIDE SEQUENCE</scope>
    <source>
        <strain evidence="2">ARSEF 373</strain>
    </source>
</reference>
<evidence type="ECO:0000313" key="2">
    <source>
        <dbReference type="EMBL" id="DAZ98271.1"/>
    </source>
</evidence>
<dbReference type="GO" id="GO:1990023">
    <property type="term" value="C:mitotic spindle midzone"/>
    <property type="evidence" value="ECO:0007669"/>
    <property type="project" value="TreeGrafter"/>
</dbReference>